<comment type="caution">
    <text evidence="11">The sequence shown here is derived from an EMBL/GenBank/DDBJ whole genome shotgun (WGS) entry which is preliminary data.</text>
</comment>
<feature type="domain" description="Fringe-like glycosyltransferase" evidence="10">
    <location>
        <begin position="299"/>
        <end position="380"/>
    </location>
</feature>
<dbReference type="InterPro" id="IPR003378">
    <property type="entry name" value="Fringe-like_glycosylTrfase"/>
</dbReference>
<comment type="subcellular location">
    <subcellularLocation>
        <location evidence="8">Endomembrane system</location>
        <topology evidence="8">Single-pass membrane protein</topology>
    </subcellularLocation>
    <subcellularLocation>
        <location evidence="1">Membrane</location>
        <topology evidence="1">Single-pass type II membrane protein</topology>
    </subcellularLocation>
</comment>
<proteinExistence type="predicted"/>
<accession>A0A167UNP7</accession>
<reference evidence="11 12" key="1">
    <citation type="journal article" date="2016" name="Genome Biol. Evol.">
        <title>Divergent and convergent evolution of fungal pathogenicity.</title>
        <authorList>
            <person name="Shang Y."/>
            <person name="Xiao G."/>
            <person name="Zheng P."/>
            <person name="Cen K."/>
            <person name="Zhan S."/>
            <person name="Wang C."/>
        </authorList>
    </citation>
    <scope>NUCLEOTIDE SEQUENCE [LARGE SCALE GENOMIC DNA]</scope>
    <source>
        <strain evidence="11 12">RCEF 264</strain>
    </source>
</reference>
<sequence length="610" mass="65038">MLCVSRRFLRGRPLLVIVFFLTVCLVSLLQFRDAVVGAANQPGTFRTAPSDKPAAEDASPNHTQPATEETAAAATVVAGTPAAATAAAASVCPPALAHLRGRGWDLTPTIRYSRRCVRPTFDDNIARGANHRHKVTKVPRPLLPEPITINLTAGGADAAEQQQHAPVVDLPPCQPLVLRVPPPYPPHATFPHLLFGVSSTHARLLHALDGFAHWLDGAGVQLVALVQDAEGEETAAAAAATGGGTGAGGAHVEPKDLHALMMAYRARGIQLRAQAPRNRSLTVAQNHFAVIEALLAVATPQTRWLGIVDDDTFFPSLYKLDRALQAYDPQKPTWLGALSEDFDAISLFGYMAYGGAGVFLSVPLARQLAPHLQACLQASTDPAATTTIAAKLEVGQAKVVGSSSRGGAGKSDNTAGAKMPTPAIATATGDGILRDCIYAHTATKLTVVPGLYQHDMYGELDGFYEAGVLPLSVHHWRSWYKAPLPAMAAVTARCGDCFLQRWQFGGDTLLANGFSITRYPGGLAPVDLAQMEATWSHAGREFDFSLGPLRRPLGPEAKKSYRLRDAARDPHGGGEGGDALRQTYIYKGDFMQDEPDEVFELIWEAAAAIE</sequence>
<evidence type="ECO:0000256" key="3">
    <source>
        <dbReference type="ARBA" id="ARBA00022679"/>
    </source>
</evidence>
<feature type="region of interest" description="Disordered" evidence="9">
    <location>
        <begin position="45"/>
        <end position="71"/>
    </location>
</feature>
<keyword evidence="2" id="KW-0328">Glycosyltransferase</keyword>
<dbReference type="STRING" id="1081102.A0A167UNP7"/>
<dbReference type="GO" id="GO:0012505">
    <property type="term" value="C:endomembrane system"/>
    <property type="evidence" value="ECO:0007669"/>
    <property type="project" value="UniProtKB-SubCell"/>
</dbReference>
<name>A0A167UNP7_9HYPO</name>
<evidence type="ECO:0000256" key="9">
    <source>
        <dbReference type="SAM" id="MobiDB-lite"/>
    </source>
</evidence>
<dbReference type="GO" id="GO:0016020">
    <property type="term" value="C:membrane"/>
    <property type="evidence" value="ECO:0007669"/>
    <property type="project" value="UniProtKB-SubCell"/>
</dbReference>
<evidence type="ECO:0000256" key="5">
    <source>
        <dbReference type="ARBA" id="ARBA00022968"/>
    </source>
</evidence>
<dbReference type="OrthoDB" id="414175at2759"/>
<evidence type="ECO:0000313" key="12">
    <source>
        <dbReference type="Proteomes" id="UP000076874"/>
    </source>
</evidence>
<evidence type="ECO:0000256" key="7">
    <source>
        <dbReference type="ARBA" id="ARBA00023136"/>
    </source>
</evidence>
<dbReference type="Gene3D" id="3.90.550.50">
    <property type="match status" value="1"/>
</dbReference>
<protein>
    <submittedName>
        <fullName evidence="11">Fringe-like protein</fullName>
    </submittedName>
</protein>
<dbReference type="AlphaFoldDB" id="A0A167UNP7"/>
<dbReference type="EMBL" id="AZHD01000007">
    <property type="protein sequence ID" value="OAA61751.1"/>
    <property type="molecule type" value="Genomic_DNA"/>
</dbReference>
<evidence type="ECO:0000256" key="8">
    <source>
        <dbReference type="ARBA" id="ARBA00037847"/>
    </source>
</evidence>
<keyword evidence="5" id="KW-0735">Signal-anchor</keyword>
<dbReference type="PANTHER" id="PTHR10811">
    <property type="entry name" value="FRINGE-RELATED"/>
    <property type="match status" value="1"/>
</dbReference>
<evidence type="ECO:0000256" key="2">
    <source>
        <dbReference type="ARBA" id="ARBA00022676"/>
    </source>
</evidence>
<evidence type="ECO:0000313" key="11">
    <source>
        <dbReference type="EMBL" id="OAA61751.1"/>
    </source>
</evidence>
<keyword evidence="12" id="KW-1185">Reference proteome</keyword>
<dbReference type="Proteomes" id="UP000076874">
    <property type="component" value="Unassembled WGS sequence"/>
</dbReference>
<keyword evidence="4" id="KW-0812">Transmembrane</keyword>
<dbReference type="GO" id="GO:0016757">
    <property type="term" value="F:glycosyltransferase activity"/>
    <property type="evidence" value="ECO:0007669"/>
    <property type="project" value="UniProtKB-KW"/>
</dbReference>
<keyword evidence="6" id="KW-1133">Transmembrane helix</keyword>
<evidence type="ECO:0000256" key="1">
    <source>
        <dbReference type="ARBA" id="ARBA00004606"/>
    </source>
</evidence>
<keyword evidence="3" id="KW-0808">Transferase</keyword>
<evidence type="ECO:0000256" key="6">
    <source>
        <dbReference type="ARBA" id="ARBA00022989"/>
    </source>
</evidence>
<gene>
    <name evidence="11" type="ORF">SPI_04610</name>
</gene>
<dbReference type="Pfam" id="PF02434">
    <property type="entry name" value="Fringe"/>
    <property type="match status" value="1"/>
</dbReference>
<evidence type="ECO:0000256" key="4">
    <source>
        <dbReference type="ARBA" id="ARBA00022692"/>
    </source>
</evidence>
<evidence type="ECO:0000259" key="10">
    <source>
        <dbReference type="Pfam" id="PF02434"/>
    </source>
</evidence>
<keyword evidence="7" id="KW-0472">Membrane</keyword>
<organism evidence="11 12">
    <name type="scientific">Niveomyces insectorum RCEF 264</name>
    <dbReference type="NCBI Taxonomy" id="1081102"/>
    <lineage>
        <taxon>Eukaryota</taxon>
        <taxon>Fungi</taxon>
        <taxon>Dikarya</taxon>
        <taxon>Ascomycota</taxon>
        <taxon>Pezizomycotina</taxon>
        <taxon>Sordariomycetes</taxon>
        <taxon>Hypocreomycetidae</taxon>
        <taxon>Hypocreales</taxon>
        <taxon>Cordycipitaceae</taxon>
        <taxon>Niveomyces</taxon>
    </lineage>
</organism>